<gene>
    <name evidence="1" type="ORF">MENTE1834_LOCUS35093</name>
</gene>
<proteinExistence type="predicted"/>
<name>A0ACB1AA99_MELEN</name>
<comment type="caution">
    <text evidence="1">The sequence shown here is derived from an EMBL/GenBank/DDBJ whole genome shotgun (WGS) entry which is preliminary data.</text>
</comment>
<evidence type="ECO:0000313" key="1">
    <source>
        <dbReference type="EMBL" id="CAK5087502.1"/>
    </source>
</evidence>
<evidence type="ECO:0000313" key="2">
    <source>
        <dbReference type="Proteomes" id="UP001497535"/>
    </source>
</evidence>
<protein>
    <submittedName>
        <fullName evidence="1">Uncharacterized protein</fullName>
    </submittedName>
</protein>
<dbReference type="Proteomes" id="UP001497535">
    <property type="component" value="Unassembled WGS sequence"/>
</dbReference>
<accession>A0ACB1AA99</accession>
<reference evidence="1" key="1">
    <citation type="submission" date="2023-11" db="EMBL/GenBank/DDBJ databases">
        <authorList>
            <person name="Poullet M."/>
        </authorList>
    </citation>
    <scope>NUCLEOTIDE SEQUENCE</scope>
    <source>
        <strain evidence="1">E1834</strain>
    </source>
</reference>
<sequence>MKSILENDVTAADNVKGFLLNASDDFNFVVKGEQLNEQTNTENVIKLDIISEFIGNLKNIKNAEDLIKIQDGNHLPKKISLPEVLSELDKLMLVFILLPELLY</sequence>
<dbReference type="EMBL" id="CAVMJV010000066">
    <property type="protein sequence ID" value="CAK5087502.1"/>
    <property type="molecule type" value="Genomic_DNA"/>
</dbReference>
<keyword evidence="2" id="KW-1185">Reference proteome</keyword>
<organism evidence="1 2">
    <name type="scientific">Meloidogyne enterolobii</name>
    <name type="common">Root-knot nematode worm</name>
    <name type="synonym">Meloidogyne mayaguensis</name>
    <dbReference type="NCBI Taxonomy" id="390850"/>
    <lineage>
        <taxon>Eukaryota</taxon>
        <taxon>Metazoa</taxon>
        <taxon>Ecdysozoa</taxon>
        <taxon>Nematoda</taxon>
        <taxon>Chromadorea</taxon>
        <taxon>Rhabditida</taxon>
        <taxon>Tylenchina</taxon>
        <taxon>Tylenchomorpha</taxon>
        <taxon>Tylenchoidea</taxon>
        <taxon>Meloidogynidae</taxon>
        <taxon>Meloidogyninae</taxon>
        <taxon>Meloidogyne</taxon>
    </lineage>
</organism>